<feature type="region of interest" description="Disordered" evidence="1">
    <location>
        <begin position="164"/>
        <end position="193"/>
    </location>
</feature>
<feature type="region of interest" description="Disordered" evidence="1">
    <location>
        <begin position="36"/>
        <end position="138"/>
    </location>
</feature>
<feature type="compositionally biased region" description="Basic and acidic residues" evidence="1">
    <location>
        <begin position="165"/>
        <end position="178"/>
    </location>
</feature>
<evidence type="ECO:0000256" key="1">
    <source>
        <dbReference type="SAM" id="MobiDB-lite"/>
    </source>
</evidence>
<evidence type="ECO:0000313" key="2">
    <source>
        <dbReference type="EMBL" id="KAG7178136.1"/>
    </source>
</evidence>
<evidence type="ECO:0000313" key="3">
    <source>
        <dbReference type="Proteomes" id="UP000747542"/>
    </source>
</evidence>
<sequence length="193" mass="21693">MEYDKSLDDMEETNMTGTECEVARGENMDRMEEIVEVTCIMSPSRNKNGANKKDQNKPGKNELEINGSDDENQVKVKTDRGTNGDISKISGKKDRTKQNKNNENQSDLSGQVNSQTESGLECEKERKDDGKKMDPIGKDDSWWEKVEHVQSWTVRAVSGSKVMLSKRDGKEIAKKEANKGNNSTDEEGKRGEK</sequence>
<proteinExistence type="predicted"/>
<feature type="compositionally biased region" description="Basic and acidic residues" evidence="1">
    <location>
        <begin position="72"/>
        <end position="82"/>
    </location>
</feature>
<accession>A0A8J5NJ05</accession>
<feature type="compositionally biased region" description="Polar residues" evidence="1">
    <location>
        <begin position="99"/>
        <end position="118"/>
    </location>
</feature>
<dbReference type="EMBL" id="JAHLQT010000697">
    <property type="protein sequence ID" value="KAG7178136.1"/>
    <property type="molecule type" value="Genomic_DNA"/>
</dbReference>
<keyword evidence="3" id="KW-1185">Reference proteome</keyword>
<feature type="compositionally biased region" description="Basic and acidic residues" evidence="1">
    <location>
        <begin position="51"/>
        <end position="63"/>
    </location>
</feature>
<dbReference type="Proteomes" id="UP000747542">
    <property type="component" value="Unassembled WGS sequence"/>
</dbReference>
<feature type="compositionally biased region" description="Basic and acidic residues" evidence="1">
    <location>
        <begin position="121"/>
        <end position="138"/>
    </location>
</feature>
<protein>
    <submittedName>
        <fullName evidence="2">Uncharacterized protein</fullName>
    </submittedName>
</protein>
<reference evidence="2" key="1">
    <citation type="journal article" date="2021" name="Sci. Adv.">
        <title>The American lobster genome reveals insights on longevity, neural, and immune adaptations.</title>
        <authorList>
            <person name="Polinski J.M."/>
            <person name="Zimin A.V."/>
            <person name="Clark K.F."/>
            <person name="Kohn A.B."/>
            <person name="Sadowski N."/>
            <person name="Timp W."/>
            <person name="Ptitsyn A."/>
            <person name="Khanna P."/>
            <person name="Romanova D.Y."/>
            <person name="Williams P."/>
            <person name="Greenwood S.J."/>
            <person name="Moroz L.L."/>
            <person name="Walt D.R."/>
            <person name="Bodnar A.G."/>
        </authorList>
    </citation>
    <scope>NUCLEOTIDE SEQUENCE</scope>
    <source>
        <strain evidence="2">GMGI-L3</strain>
    </source>
</reference>
<dbReference type="AlphaFoldDB" id="A0A8J5NJ05"/>
<gene>
    <name evidence="2" type="ORF">Hamer_G003912</name>
</gene>
<organism evidence="2 3">
    <name type="scientific">Homarus americanus</name>
    <name type="common">American lobster</name>
    <dbReference type="NCBI Taxonomy" id="6706"/>
    <lineage>
        <taxon>Eukaryota</taxon>
        <taxon>Metazoa</taxon>
        <taxon>Ecdysozoa</taxon>
        <taxon>Arthropoda</taxon>
        <taxon>Crustacea</taxon>
        <taxon>Multicrustacea</taxon>
        <taxon>Malacostraca</taxon>
        <taxon>Eumalacostraca</taxon>
        <taxon>Eucarida</taxon>
        <taxon>Decapoda</taxon>
        <taxon>Pleocyemata</taxon>
        <taxon>Astacidea</taxon>
        <taxon>Nephropoidea</taxon>
        <taxon>Nephropidae</taxon>
        <taxon>Homarus</taxon>
    </lineage>
</organism>
<comment type="caution">
    <text evidence="2">The sequence shown here is derived from an EMBL/GenBank/DDBJ whole genome shotgun (WGS) entry which is preliminary data.</text>
</comment>
<name>A0A8J5NJ05_HOMAM</name>